<gene>
    <name evidence="2" type="ORF">PZH42_10320</name>
</gene>
<dbReference type="RefSeq" id="WP_256141078.1">
    <property type="nucleotide sequence ID" value="NZ_JANFZY010000006.1"/>
</dbReference>
<reference evidence="2" key="1">
    <citation type="submission" date="2023-03" db="EMBL/GenBank/DDBJ databases">
        <title>DFI Biobank Strains.</title>
        <authorList>
            <person name="Mostad J."/>
            <person name="Paddock L."/>
            <person name="Medina S."/>
            <person name="Waligurski E."/>
            <person name="Barat B."/>
            <person name="Smith R."/>
            <person name="Burgo V."/>
            <person name="Metcalfe C."/>
            <person name="Woodson C."/>
            <person name="Sundararajan A."/>
            <person name="Ramaswamy R."/>
            <person name="Lin H."/>
            <person name="Pamer E.G."/>
        </authorList>
    </citation>
    <scope>NUCLEOTIDE SEQUENCE</scope>
    <source>
        <strain evidence="2">DFI.9.5</strain>
    </source>
</reference>
<accession>A0AAW6LYE4</accession>
<dbReference type="AlphaFoldDB" id="A0AAW6LYE4"/>
<evidence type="ECO:0000313" key="3">
    <source>
        <dbReference type="Proteomes" id="UP001221924"/>
    </source>
</evidence>
<comment type="caution">
    <text evidence="2">The sequence shown here is derived from an EMBL/GenBank/DDBJ whole genome shotgun (WGS) entry which is preliminary data.</text>
</comment>
<keyword evidence="1" id="KW-0175">Coiled coil</keyword>
<feature type="coiled-coil region" evidence="1">
    <location>
        <begin position="32"/>
        <end position="59"/>
    </location>
</feature>
<name>A0AAW6LYE4_9BACE</name>
<dbReference type="Proteomes" id="UP001221924">
    <property type="component" value="Unassembled WGS sequence"/>
</dbReference>
<proteinExistence type="predicted"/>
<evidence type="ECO:0000313" key="2">
    <source>
        <dbReference type="EMBL" id="MDE8694501.1"/>
    </source>
</evidence>
<organism evidence="2 3">
    <name type="scientific">Bacteroides cellulosilyticus</name>
    <dbReference type="NCBI Taxonomy" id="246787"/>
    <lineage>
        <taxon>Bacteria</taxon>
        <taxon>Pseudomonadati</taxon>
        <taxon>Bacteroidota</taxon>
        <taxon>Bacteroidia</taxon>
        <taxon>Bacteroidales</taxon>
        <taxon>Bacteroidaceae</taxon>
        <taxon>Bacteroides</taxon>
    </lineage>
</organism>
<sequence>MDAYQKFRNEITDILNDIDTFMWAIDSRNSPNKTLKSEIEIYEDTSDRLKQAFDDLKESEGYKLIKDITYEGRLRDIYL</sequence>
<protein>
    <submittedName>
        <fullName evidence="2">Uncharacterized protein</fullName>
    </submittedName>
</protein>
<dbReference type="EMBL" id="JARFID010000008">
    <property type="protein sequence ID" value="MDE8694501.1"/>
    <property type="molecule type" value="Genomic_DNA"/>
</dbReference>
<evidence type="ECO:0000256" key="1">
    <source>
        <dbReference type="SAM" id="Coils"/>
    </source>
</evidence>